<evidence type="ECO:0000313" key="2">
    <source>
        <dbReference type="Proteomes" id="UP000509626"/>
    </source>
</evidence>
<dbReference type="Proteomes" id="UP000509626">
    <property type="component" value="Chromosome"/>
</dbReference>
<organism evidence="1 2">
    <name type="scientific">Halorarum salinum</name>
    <dbReference type="NCBI Taxonomy" id="2743089"/>
    <lineage>
        <taxon>Archaea</taxon>
        <taxon>Methanobacteriati</taxon>
        <taxon>Methanobacteriota</taxon>
        <taxon>Stenosarchaea group</taxon>
        <taxon>Halobacteria</taxon>
        <taxon>Halobacteriales</taxon>
        <taxon>Haloferacaceae</taxon>
        <taxon>Halorarum</taxon>
    </lineage>
</organism>
<keyword evidence="2" id="KW-1185">Reference proteome</keyword>
<dbReference type="AlphaFoldDB" id="A0A7D5L9V9"/>
<evidence type="ECO:0000313" key="1">
    <source>
        <dbReference type="EMBL" id="QLG61149.1"/>
    </source>
</evidence>
<reference evidence="1 2" key="1">
    <citation type="submission" date="2020-06" db="EMBL/GenBank/DDBJ databases">
        <title>NJ-3-1, isolated from saline soil.</title>
        <authorList>
            <person name="Cui H.L."/>
            <person name="Shi X."/>
        </authorList>
    </citation>
    <scope>NUCLEOTIDE SEQUENCE [LARGE SCALE GENOMIC DNA]</scope>
    <source>
        <strain evidence="1 2">NJ-3-1</strain>
    </source>
</reference>
<dbReference type="OrthoDB" id="325754at2157"/>
<gene>
    <name evidence="1" type="ORF">HUG12_05140</name>
</gene>
<dbReference type="EMBL" id="CP058579">
    <property type="protein sequence ID" value="QLG61149.1"/>
    <property type="molecule type" value="Genomic_DNA"/>
</dbReference>
<name>A0A7D5L9V9_9EURY</name>
<dbReference type="KEGG" id="halu:HUG12_05140"/>
<proteinExistence type="predicted"/>
<protein>
    <submittedName>
        <fullName evidence="1">Uncharacterized protein</fullName>
    </submittedName>
</protein>
<dbReference type="GeneID" id="56036821"/>
<dbReference type="RefSeq" id="WP_179267733.1">
    <property type="nucleotide sequence ID" value="NZ_CP058579.1"/>
</dbReference>
<accession>A0A7D5L9V9</accession>
<sequence>MSDTPTDVAVERVDFDAADPYADVEVANLPRWWRENLAEFEAHDLKTYLPSRFEDGPVVQRELERLEGEYGVEIRFAGYGVERGDDWTLLVDREPVATVGKRRVVAGYTVFELSSGEFDRRVAAAASGTGPLG</sequence>